<evidence type="ECO:0000313" key="7">
    <source>
        <dbReference type="Proteomes" id="UP000515123"/>
    </source>
</evidence>
<dbReference type="Gene3D" id="2.170.150.80">
    <property type="entry name" value="NAC domain"/>
    <property type="match status" value="1"/>
</dbReference>
<evidence type="ECO:0000256" key="4">
    <source>
        <dbReference type="ARBA" id="ARBA00023242"/>
    </source>
</evidence>
<keyword evidence="2" id="KW-0238">DNA-binding</keyword>
<accession>A0A6P5F792</accession>
<dbReference type="PANTHER" id="PTHR31744:SF220">
    <property type="entry name" value="LOW QUALITY PROTEIN: NAC DOMAIN-CONTAINING PROTEIN 90-LIKE"/>
    <property type="match status" value="1"/>
</dbReference>
<gene>
    <name evidence="8" type="primary">LOC109710777</name>
</gene>
<evidence type="ECO:0000256" key="2">
    <source>
        <dbReference type="ARBA" id="ARBA00023125"/>
    </source>
</evidence>
<dbReference type="GeneID" id="109710777"/>
<dbReference type="Pfam" id="PF02365">
    <property type="entry name" value="NAM"/>
    <property type="match status" value="1"/>
</dbReference>
<feature type="compositionally biased region" description="Polar residues" evidence="5">
    <location>
        <begin position="220"/>
        <end position="233"/>
    </location>
</feature>
<dbReference type="InterPro" id="IPR003441">
    <property type="entry name" value="NAC-dom"/>
</dbReference>
<dbReference type="GO" id="GO:0006355">
    <property type="term" value="P:regulation of DNA-templated transcription"/>
    <property type="evidence" value="ECO:0007669"/>
    <property type="project" value="InterPro"/>
</dbReference>
<dbReference type="InterPro" id="IPR036093">
    <property type="entry name" value="NAC_dom_sf"/>
</dbReference>
<reference evidence="7" key="1">
    <citation type="journal article" date="2015" name="Nat. Genet.">
        <title>The pineapple genome and the evolution of CAM photosynthesis.</title>
        <authorList>
            <person name="Ming R."/>
            <person name="VanBuren R."/>
            <person name="Wai C.M."/>
            <person name="Tang H."/>
            <person name="Schatz M.C."/>
            <person name="Bowers J.E."/>
            <person name="Lyons E."/>
            <person name="Wang M.L."/>
            <person name="Chen J."/>
            <person name="Biggers E."/>
            <person name="Zhang J."/>
            <person name="Huang L."/>
            <person name="Zhang L."/>
            <person name="Miao W."/>
            <person name="Zhang J."/>
            <person name="Ye Z."/>
            <person name="Miao C."/>
            <person name="Lin Z."/>
            <person name="Wang H."/>
            <person name="Zhou H."/>
            <person name="Yim W.C."/>
            <person name="Priest H.D."/>
            <person name="Zheng C."/>
            <person name="Woodhouse M."/>
            <person name="Edger P.P."/>
            <person name="Guyot R."/>
            <person name="Guo H.B."/>
            <person name="Guo H."/>
            <person name="Zheng G."/>
            <person name="Singh R."/>
            <person name="Sharma A."/>
            <person name="Min X."/>
            <person name="Zheng Y."/>
            <person name="Lee H."/>
            <person name="Gurtowski J."/>
            <person name="Sedlazeck F.J."/>
            <person name="Harkess A."/>
            <person name="McKain M.R."/>
            <person name="Liao Z."/>
            <person name="Fang J."/>
            <person name="Liu J."/>
            <person name="Zhang X."/>
            <person name="Zhang Q."/>
            <person name="Hu W."/>
            <person name="Qin Y."/>
            <person name="Wang K."/>
            <person name="Chen L.Y."/>
            <person name="Shirley N."/>
            <person name="Lin Y.R."/>
            <person name="Liu L.Y."/>
            <person name="Hernandez A.G."/>
            <person name="Wright C.L."/>
            <person name="Bulone V."/>
            <person name="Tuskan G.A."/>
            <person name="Heath K."/>
            <person name="Zee F."/>
            <person name="Moore P.H."/>
            <person name="Sunkar R."/>
            <person name="Leebens-Mack J.H."/>
            <person name="Mockler T."/>
            <person name="Bennetzen J.L."/>
            <person name="Freeling M."/>
            <person name="Sankoff D."/>
            <person name="Paterson A.H."/>
            <person name="Zhu X."/>
            <person name="Yang X."/>
            <person name="Smith J.A."/>
            <person name="Cushman J.C."/>
            <person name="Paull R.E."/>
            <person name="Yu Q."/>
        </authorList>
    </citation>
    <scope>NUCLEOTIDE SEQUENCE [LARGE SCALE GENOMIC DNA]</scope>
    <source>
        <strain evidence="7">cv. F153</strain>
    </source>
</reference>
<dbReference type="AlphaFoldDB" id="A0A6P5F792"/>
<feature type="region of interest" description="Disordered" evidence="5">
    <location>
        <begin position="181"/>
        <end position="233"/>
    </location>
</feature>
<dbReference type="OrthoDB" id="622307at2759"/>
<reference evidence="8" key="2">
    <citation type="submission" date="2025-08" db="UniProtKB">
        <authorList>
            <consortium name="RefSeq"/>
        </authorList>
    </citation>
    <scope>IDENTIFICATION</scope>
    <source>
        <tissue evidence="8">Leaf</tissue>
    </source>
</reference>
<protein>
    <submittedName>
        <fullName evidence="8">NAC domain-containing protein 90-like</fullName>
    </submittedName>
</protein>
<evidence type="ECO:0000259" key="6">
    <source>
        <dbReference type="PROSITE" id="PS51005"/>
    </source>
</evidence>
<proteinExistence type="predicted"/>
<evidence type="ECO:0000256" key="5">
    <source>
        <dbReference type="SAM" id="MobiDB-lite"/>
    </source>
</evidence>
<dbReference type="Proteomes" id="UP000515123">
    <property type="component" value="Linkage group 5"/>
</dbReference>
<evidence type="ECO:0000313" key="8">
    <source>
        <dbReference type="RefSeq" id="XP_020089120.1"/>
    </source>
</evidence>
<keyword evidence="1" id="KW-0805">Transcription regulation</keyword>
<feature type="compositionally biased region" description="Polar residues" evidence="5">
    <location>
        <begin position="184"/>
        <end position="196"/>
    </location>
</feature>
<evidence type="ECO:0000256" key="3">
    <source>
        <dbReference type="ARBA" id="ARBA00023163"/>
    </source>
</evidence>
<dbReference type="PANTHER" id="PTHR31744">
    <property type="entry name" value="PROTEIN CUP-SHAPED COTYLEDON 2-RELATED"/>
    <property type="match status" value="1"/>
</dbReference>
<feature type="domain" description="NAC" evidence="6">
    <location>
        <begin position="6"/>
        <end position="169"/>
    </location>
</feature>
<sequence length="233" mass="26000">MSSSSFPPGFCFYPTEEELLGFYLHNKLENERTEDIERVIPVLDVYGVDPEHLPERAGEACRGGGCEQWFFFCPMQEREAQGGRPSRTTPSGYWKATGSPSLVYSAATSRPIGQKKAMVFYQGRAPSGTKTKWKMNDYRALDDQEQDIAILTSSPKLRREFSLCRVYTKCGGLRLFDRRPCMGSSETSGSQRSLFTSMRNRSSSRDHDSSSSDEGDCSRGQGTADSTAVTEES</sequence>
<keyword evidence="7" id="KW-1185">Reference proteome</keyword>
<keyword evidence="4" id="KW-0539">Nucleus</keyword>
<dbReference type="RefSeq" id="XP_020089120.1">
    <property type="nucleotide sequence ID" value="XM_020233531.1"/>
</dbReference>
<dbReference type="GO" id="GO:0003677">
    <property type="term" value="F:DNA binding"/>
    <property type="evidence" value="ECO:0007669"/>
    <property type="project" value="UniProtKB-KW"/>
</dbReference>
<organism evidence="7 8">
    <name type="scientific">Ananas comosus</name>
    <name type="common">Pineapple</name>
    <name type="synonym">Ananas ananas</name>
    <dbReference type="NCBI Taxonomy" id="4615"/>
    <lineage>
        <taxon>Eukaryota</taxon>
        <taxon>Viridiplantae</taxon>
        <taxon>Streptophyta</taxon>
        <taxon>Embryophyta</taxon>
        <taxon>Tracheophyta</taxon>
        <taxon>Spermatophyta</taxon>
        <taxon>Magnoliopsida</taxon>
        <taxon>Liliopsida</taxon>
        <taxon>Poales</taxon>
        <taxon>Bromeliaceae</taxon>
        <taxon>Bromelioideae</taxon>
        <taxon>Ananas</taxon>
    </lineage>
</organism>
<dbReference type="PROSITE" id="PS51005">
    <property type="entry name" value="NAC"/>
    <property type="match status" value="1"/>
</dbReference>
<keyword evidence="3" id="KW-0804">Transcription</keyword>
<name>A0A6P5F792_ANACO</name>
<dbReference type="SUPFAM" id="SSF101941">
    <property type="entry name" value="NAC domain"/>
    <property type="match status" value="1"/>
</dbReference>
<evidence type="ECO:0000256" key="1">
    <source>
        <dbReference type="ARBA" id="ARBA00023015"/>
    </source>
</evidence>